<organism evidence="2 3">
    <name type="scientific">Mytilus galloprovincialis</name>
    <name type="common">Mediterranean mussel</name>
    <dbReference type="NCBI Taxonomy" id="29158"/>
    <lineage>
        <taxon>Eukaryota</taxon>
        <taxon>Metazoa</taxon>
        <taxon>Spiralia</taxon>
        <taxon>Lophotrochozoa</taxon>
        <taxon>Mollusca</taxon>
        <taxon>Bivalvia</taxon>
        <taxon>Autobranchia</taxon>
        <taxon>Pteriomorphia</taxon>
        <taxon>Mytilida</taxon>
        <taxon>Mytiloidea</taxon>
        <taxon>Mytilidae</taxon>
        <taxon>Mytilinae</taxon>
        <taxon>Mytilus</taxon>
    </lineage>
</organism>
<proteinExistence type="predicted"/>
<feature type="domain" description="MAM" evidence="1">
    <location>
        <begin position="1"/>
        <end position="106"/>
    </location>
</feature>
<dbReference type="EMBL" id="UYJE01004628">
    <property type="protein sequence ID" value="VDI29786.1"/>
    <property type="molecule type" value="Genomic_DNA"/>
</dbReference>
<dbReference type="Pfam" id="PF00629">
    <property type="entry name" value="MAM"/>
    <property type="match status" value="1"/>
</dbReference>
<dbReference type="SUPFAM" id="SSF49899">
    <property type="entry name" value="Concanavalin A-like lectins/glucanases"/>
    <property type="match status" value="1"/>
</dbReference>
<dbReference type="GO" id="GO:0016020">
    <property type="term" value="C:membrane"/>
    <property type="evidence" value="ECO:0007669"/>
    <property type="project" value="InterPro"/>
</dbReference>
<accession>A0A8B6E4T7</accession>
<dbReference type="PANTHER" id="PTHR23282:SF101">
    <property type="entry name" value="MAM DOMAIN-CONTAINING PROTEIN"/>
    <property type="match status" value="1"/>
</dbReference>
<sequence>GENLPASSKSELTSTIINPDGDICVTFWYNIDRENVGPLSVYIESGNTTHIHWSQFGNFQHTWKYVNFTISKSEPYRIIFKGVHGSGYWSRIALDDISLHERSCSGLITTSQECHNIDEPISLNECSKYYLQPNDTFLVFDPEVDNCSFVYQDVKISVTTACIDLNKSDICTFDFPEPKMEHKRCFQSNWLSVEYRCEADVTDTLSSVDTSSKGSSEVAETTTVTSETFSSVGSSAGDGTTVTTISSVINAREDISSGRAE</sequence>
<dbReference type="Gene3D" id="2.60.120.200">
    <property type="match status" value="1"/>
</dbReference>
<protein>
    <recommendedName>
        <fullName evidence="1">MAM domain-containing protein</fullName>
    </recommendedName>
</protein>
<gene>
    <name evidence="2" type="ORF">MGAL_10B085337</name>
</gene>
<dbReference type="AlphaFoldDB" id="A0A8B6E4T7"/>
<dbReference type="InterPro" id="IPR051560">
    <property type="entry name" value="MAM_domain-containing"/>
</dbReference>
<keyword evidence="3" id="KW-1185">Reference proteome</keyword>
<dbReference type="PANTHER" id="PTHR23282">
    <property type="entry name" value="APICAL ENDOSOMAL GLYCOPROTEIN PRECURSOR"/>
    <property type="match status" value="1"/>
</dbReference>
<reference evidence="2" key="1">
    <citation type="submission" date="2018-11" db="EMBL/GenBank/DDBJ databases">
        <authorList>
            <person name="Alioto T."/>
            <person name="Alioto T."/>
        </authorList>
    </citation>
    <scope>NUCLEOTIDE SEQUENCE</scope>
</reference>
<dbReference type="InterPro" id="IPR013320">
    <property type="entry name" value="ConA-like_dom_sf"/>
</dbReference>
<feature type="non-terminal residue" evidence="2">
    <location>
        <position position="261"/>
    </location>
</feature>
<dbReference type="Proteomes" id="UP000596742">
    <property type="component" value="Unassembled WGS sequence"/>
</dbReference>
<dbReference type="PROSITE" id="PS50060">
    <property type="entry name" value="MAM_2"/>
    <property type="match status" value="1"/>
</dbReference>
<evidence type="ECO:0000313" key="2">
    <source>
        <dbReference type="EMBL" id="VDI29786.1"/>
    </source>
</evidence>
<dbReference type="CDD" id="cd06263">
    <property type="entry name" value="MAM"/>
    <property type="match status" value="1"/>
</dbReference>
<comment type="caution">
    <text evidence="2">The sequence shown here is derived from an EMBL/GenBank/DDBJ whole genome shotgun (WGS) entry which is preliminary data.</text>
</comment>
<evidence type="ECO:0000313" key="3">
    <source>
        <dbReference type="Proteomes" id="UP000596742"/>
    </source>
</evidence>
<dbReference type="InterPro" id="IPR000998">
    <property type="entry name" value="MAM_dom"/>
</dbReference>
<dbReference type="OrthoDB" id="6102619at2759"/>
<evidence type="ECO:0000259" key="1">
    <source>
        <dbReference type="PROSITE" id="PS50060"/>
    </source>
</evidence>
<name>A0A8B6E4T7_MYTGA</name>